<dbReference type="RefSeq" id="WP_216632505.1">
    <property type="nucleotide sequence ID" value="NZ_JAHLQN010000001.1"/>
</dbReference>
<evidence type="ECO:0000313" key="5">
    <source>
        <dbReference type="Proteomes" id="UP000787672"/>
    </source>
</evidence>
<evidence type="ECO:0000313" key="4">
    <source>
        <dbReference type="EMBL" id="MBU5627111.1"/>
    </source>
</evidence>
<protein>
    <submittedName>
        <fullName evidence="4">M20/M25/M40 family metallo-hydrolase</fullName>
    </submittedName>
</protein>
<accession>A0ABS6F9Y9</accession>
<dbReference type="InterPro" id="IPR051458">
    <property type="entry name" value="Cyt/Met_Dipeptidase"/>
</dbReference>
<organism evidence="4 5">
    <name type="scientific">Dysosmobacter acutus</name>
    <dbReference type="NCBI Taxonomy" id="2841504"/>
    <lineage>
        <taxon>Bacteria</taxon>
        <taxon>Bacillati</taxon>
        <taxon>Bacillota</taxon>
        <taxon>Clostridia</taxon>
        <taxon>Eubacteriales</taxon>
        <taxon>Oscillospiraceae</taxon>
        <taxon>Dysosmobacter</taxon>
    </lineage>
</organism>
<sequence>MNQDYTAYRTYLKQHWDEDISRIQEFLRQPCIPSNNIGCTESAQLLMRYYRELGCQEVELVETESGRPGVFAYLDCGAEKTLVNYCMLDTKPADGEGWSSNPFAADLVDREDVGAVILARGAQGRKGPYISWINALRALKEVDGKLPVNILFLAESEENCGSPNYKAFVKKYEDRIAKADAAFCPGAVQSRDGQVKLTLGYKGLINIRFTCSGLLWGKGPQKRATHAAAQALIESPTWRLIEALSTFRDHETGRLLIRDFYIDEPPVTDEERSVAEYVCNQFPGKSWKQFLPMIGTDVKGESDLLSNVDACLKFWYSPSFNINGLASGFTGPGTEVFRLPNQAWALCDVRVPRGYSAQKTIARIRQHLIDRGYEDISMEVIAAYEPCQTSPDSDLCSAVTGILDEEHIPWFTWPFVGGGGPWSLFSEYGLPTLFDVGLGYGGNAGGIDEFLSVESSGACAGIIDSELFFIKFLKRFADSNR</sequence>
<dbReference type="PANTHER" id="PTHR43270">
    <property type="entry name" value="BETA-ALA-HIS DIPEPTIDASE"/>
    <property type="match status" value="1"/>
</dbReference>
<keyword evidence="5" id="KW-1185">Reference proteome</keyword>
<keyword evidence="1" id="KW-0645">Protease</keyword>
<dbReference type="Proteomes" id="UP000787672">
    <property type="component" value="Unassembled WGS sequence"/>
</dbReference>
<proteinExistence type="predicted"/>
<name>A0ABS6F9Y9_9FIRM</name>
<evidence type="ECO:0000256" key="3">
    <source>
        <dbReference type="ARBA" id="ARBA00022801"/>
    </source>
</evidence>
<dbReference type="EMBL" id="JAHLQN010000001">
    <property type="protein sequence ID" value="MBU5627111.1"/>
    <property type="molecule type" value="Genomic_DNA"/>
</dbReference>
<keyword evidence="3" id="KW-0378">Hydrolase</keyword>
<evidence type="ECO:0000256" key="2">
    <source>
        <dbReference type="ARBA" id="ARBA00022723"/>
    </source>
</evidence>
<dbReference type="Pfam" id="PF01546">
    <property type="entry name" value="Peptidase_M20"/>
    <property type="match status" value="1"/>
</dbReference>
<comment type="caution">
    <text evidence="4">The sequence shown here is derived from an EMBL/GenBank/DDBJ whole genome shotgun (WGS) entry which is preliminary data.</text>
</comment>
<dbReference type="PANTHER" id="PTHR43270:SF4">
    <property type="entry name" value="CARNOSINE DIPEPTIDASE 2, ISOFORM A"/>
    <property type="match status" value="1"/>
</dbReference>
<keyword evidence="2" id="KW-0479">Metal-binding</keyword>
<dbReference type="InterPro" id="IPR002933">
    <property type="entry name" value="Peptidase_M20"/>
</dbReference>
<gene>
    <name evidence="4" type="ORF">KQI82_09355</name>
</gene>
<reference evidence="4 5" key="1">
    <citation type="submission" date="2021-06" db="EMBL/GenBank/DDBJ databases">
        <authorList>
            <person name="Sun Q."/>
            <person name="Li D."/>
        </authorList>
    </citation>
    <scope>NUCLEOTIDE SEQUENCE [LARGE SCALE GENOMIC DNA]</scope>
    <source>
        <strain evidence="4 5">MSJ-2</strain>
    </source>
</reference>
<evidence type="ECO:0000256" key="1">
    <source>
        <dbReference type="ARBA" id="ARBA00022670"/>
    </source>
</evidence>